<sequence>MDLKQLEYFMRVAELGSFTQASHALNIAQPALSRQVRMLEVELRQNLLNRNGRGVTTTEAGKLLLEHCRGILHQVDRAKEDMGRVQGALAGRVALGIAPSASKMMTVRLTRQFRKRLPNATLSIGEGLSLVMQEWLLAGRLDIALLYNPSPSADLELSPLTSELLYLVGPRGPHPSQQAMPLRALVNIPLVIPNRPHTVRMLLESQMALIGCKPNIRLEIDGVQAILDLVADGEGYAILTEHAVLTSAQPDRYHIRPIVQPELPSRLYLATASGRITTLTQKAMLDLIRETVREVYPASMIQTA</sequence>
<dbReference type="PANTHER" id="PTHR30293:SF0">
    <property type="entry name" value="NITROGEN ASSIMILATION REGULATORY PROTEIN NAC"/>
    <property type="match status" value="1"/>
</dbReference>
<accession>A0A7W9TN77</accession>
<keyword evidence="4" id="KW-0010">Activator</keyword>
<dbReference type="InterPro" id="IPR005119">
    <property type="entry name" value="LysR_subst-bd"/>
</dbReference>
<dbReference type="Gene3D" id="3.40.190.290">
    <property type="match status" value="1"/>
</dbReference>
<proteinExistence type="inferred from homology"/>
<evidence type="ECO:0000256" key="4">
    <source>
        <dbReference type="ARBA" id="ARBA00023159"/>
    </source>
</evidence>
<dbReference type="AlphaFoldDB" id="A0A7W9TN77"/>
<dbReference type="EMBL" id="JACHIB010000010">
    <property type="protein sequence ID" value="MBB6083845.1"/>
    <property type="molecule type" value="Genomic_DNA"/>
</dbReference>
<dbReference type="FunFam" id="1.10.10.10:FF:000001">
    <property type="entry name" value="LysR family transcriptional regulator"/>
    <property type="match status" value="1"/>
</dbReference>
<dbReference type="InterPro" id="IPR000847">
    <property type="entry name" value="LysR_HTH_N"/>
</dbReference>
<comment type="similarity">
    <text evidence="1">Belongs to the LysR transcriptional regulatory family.</text>
</comment>
<dbReference type="SUPFAM" id="SSF53850">
    <property type="entry name" value="Periplasmic binding protein-like II"/>
    <property type="match status" value="1"/>
</dbReference>
<dbReference type="InterPro" id="IPR036388">
    <property type="entry name" value="WH-like_DNA-bd_sf"/>
</dbReference>
<dbReference type="Gene3D" id="1.10.10.10">
    <property type="entry name" value="Winged helix-like DNA-binding domain superfamily/Winged helix DNA-binding domain"/>
    <property type="match status" value="1"/>
</dbReference>
<evidence type="ECO:0000313" key="8">
    <source>
        <dbReference type="Proteomes" id="UP000541136"/>
    </source>
</evidence>
<dbReference type="PROSITE" id="PS50931">
    <property type="entry name" value="HTH_LYSR"/>
    <property type="match status" value="1"/>
</dbReference>
<reference evidence="7 8" key="1">
    <citation type="submission" date="2020-08" db="EMBL/GenBank/DDBJ databases">
        <title>Genomic Encyclopedia of Type Strains, Phase IV (KMG-IV): sequencing the most valuable type-strain genomes for metagenomic binning, comparative biology and taxonomic classification.</title>
        <authorList>
            <person name="Goeker M."/>
        </authorList>
    </citation>
    <scope>NUCLEOTIDE SEQUENCE [LARGE SCALE GENOMIC DNA]</scope>
    <source>
        <strain evidence="7 8">DSM 12141</strain>
    </source>
</reference>
<dbReference type="Pfam" id="PF03466">
    <property type="entry name" value="LysR_substrate"/>
    <property type="match status" value="1"/>
</dbReference>
<dbReference type="RefSeq" id="WP_043681992.1">
    <property type="nucleotide sequence ID" value="NZ_JACHIB010000010.1"/>
</dbReference>
<dbReference type="GO" id="GO:0003677">
    <property type="term" value="F:DNA binding"/>
    <property type="evidence" value="ECO:0007669"/>
    <property type="project" value="UniProtKB-KW"/>
</dbReference>
<keyword evidence="3" id="KW-0238">DNA-binding</keyword>
<keyword evidence="2" id="KW-0805">Transcription regulation</keyword>
<evidence type="ECO:0000256" key="1">
    <source>
        <dbReference type="ARBA" id="ARBA00009437"/>
    </source>
</evidence>
<dbReference type="SUPFAM" id="SSF46785">
    <property type="entry name" value="Winged helix' DNA-binding domain"/>
    <property type="match status" value="1"/>
</dbReference>
<dbReference type="PANTHER" id="PTHR30293">
    <property type="entry name" value="TRANSCRIPTIONAL REGULATORY PROTEIN NAC-RELATED"/>
    <property type="match status" value="1"/>
</dbReference>
<dbReference type="GO" id="GO:2000142">
    <property type="term" value="P:regulation of DNA-templated transcription initiation"/>
    <property type="evidence" value="ECO:0007669"/>
    <property type="project" value="TreeGrafter"/>
</dbReference>
<dbReference type="Pfam" id="PF00126">
    <property type="entry name" value="HTH_1"/>
    <property type="match status" value="1"/>
</dbReference>
<protein>
    <submittedName>
        <fullName evidence="7">LysR family nitrogen assimilation transcriptional regulator</fullName>
    </submittedName>
</protein>
<evidence type="ECO:0000259" key="6">
    <source>
        <dbReference type="PROSITE" id="PS50931"/>
    </source>
</evidence>
<feature type="domain" description="HTH lysR-type" evidence="6">
    <location>
        <begin position="1"/>
        <end position="58"/>
    </location>
</feature>
<organism evidence="7 8">
    <name type="scientific">Castellaniella defragrans</name>
    <name type="common">Alcaligenes defragrans</name>
    <dbReference type="NCBI Taxonomy" id="75697"/>
    <lineage>
        <taxon>Bacteria</taxon>
        <taxon>Pseudomonadati</taxon>
        <taxon>Pseudomonadota</taxon>
        <taxon>Betaproteobacteria</taxon>
        <taxon>Burkholderiales</taxon>
        <taxon>Alcaligenaceae</taxon>
        <taxon>Castellaniella</taxon>
    </lineage>
</organism>
<dbReference type="InterPro" id="IPR036390">
    <property type="entry name" value="WH_DNA-bd_sf"/>
</dbReference>
<dbReference type="Proteomes" id="UP000541136">
    <property type="component" value="Unassembled WGS sequence"/>
</dbReference>
<dbReference type="PRINTS" id="PR00039">
    <property type="entry name" value="HTHLYSR"/>
</dbReference>
<evidence type="ECO:0000256" key="5">
    <source>
        <dbReference type="ARBA" id="ARBA00023163"/>
    </source>
</evidence>
<name>A0A7W9TN77_CASDE</name>
<comment type="caution">
    <text evidence="7">The sequence shown here is derived from an EMBL/GenBank/DDBJ whole genome shotgun (WGS) entry which is preliminary data.</text>
</comment>
<keyword evidence="5" id="KW-0804">Transcription</keyword>
<dbReference type="GO" id="GO:0003700">
    <property type="term" value="F:DNA-binding transcription factor activity"/>
    <property type="evidence" value="ECO:0007669"/>
    <property type="project" value="InterPro"/>
</dbReference>
<evidence type="ECO:0000256" key="3">
    <source>
        <dbReference type="ARBA" id="ARBA00023125"/>
    </source>
</evidence>
<evidence type="ECO:0000256" key="2">
    <source>
        <dbReference type="ARBA" id="ARBA00023015"/>
    </source>
</evidence>
<evidence type="ECO:0000313" key="7">
    <source>
        <dbReference type="EMBL" id="MBB6083845.1"/>
    </source>
</evidence>
<gene>
    <name evidence="7" type="ORF">HNR28_001890</name>
</gene>